<dbReference type="PROSITE" id="PS50928">
    <property type="entry name" value="ABC_TM1"/>
    <property type="match status" value="1"/>
</dbReference>
<feature type="domain" description="ABC transmembrane type-1" evidence="6">
    <location>
        <begin position="15"/>
        <end position="220"/>
    </location>
</feature>
<keyword evidence="5" id="KW-0813">Transport</keyword>
<dbReference type="AlphaFoldDB" id="A0A5B8FZJ7"/>
<accession>A0A5B8FZJ7</accession>
<dbReference type="Gene3D" id="1.10.3720.10">
    <property type="entry name" value="MetI-like"/>
    <property type="match status" value="1"/>
</dbReference>
<evidence type="ECO:0000256" key="2">
    <source>
        <dbReference type="ARBA" id="ARBA00022692"/>
    </source>
</evidence>
<dbReference type="Pfam" id="PF00528">
    <property type="entry name" value="BPD_transp_1"/>
    <property type="match status" value="1"/>
</dbReference>
<evidence type="ECO:0000256" key="4">
    <source>
        <dbReference type="ARBA" id="ARBA00023136"/>
    </source>
</evidence>
<organism evidence="7 8">
    <name type="scientific">Paroceanicella profunda</name>
    <dbReference type="NCBI Taxonomy" id="2579971"/>
    <lineage>
        <taxon>Bacteria</taxon>
        <taxon>Pseudomonadati</taxon>
        <taxon>Pseudomonadota</taxon>
        <taxon>Alphaproteobacteria</taxon>
        <taxon>Rhodobacterales</taxon>
        <taxon>Paracoccaceae</taxon>
        <taxon>Paroceanicella</taxon>
    </lineage>
</organism>
<dbReference type="GO" id="GO:0055085">
    <property type="term" value="P:transmembrane transport"/>
    <property type="evidence" value="ECO:0007669"/>
    <property type="project" value="InterPro"/>
</dbReference>
<dbReference type="EMBL" id="CP040818">
    <property type="protein sequence ID" value="QDL93104.1"/>
    <property type="molecule type" value="Genomic_DNA"/>
</dbReference>
<keyword evidence="4 5" id="KW-0472">Membrane</keyword>
<gene>
    <name evidence="7" type="ORF">FDP22_15710</name>
</gene>
<evidence type="ECO:0000313" key="7">
    <source>
        <dbReference type="EMBL" id="QDL93104.1"/>
    </source>
</evidence>
<keyword evidence="3 5" id="KW-1133">Transmembrane helix</keyword>
<evidence type="ECO:0000256" key="1">
    <source>
        <dbReference type="ARBA" id="ARBA00004651"/>
    </source>
</evidence>
<dbReference type="InterPro" id="IPR000515">
    <property type="entry name" value="MetI-like"/>
</dbReference>
<feature type="transmembrane region" description="Helical" evidence="5">
    <location>
        <begin position="58"/>
        <end position="82"/>
    </location>
</feature>
<dbReference type="Proteomes" id="UP000305888">
    <property type="component" value="Chromosome"/>
</dbReference>
<sequence length="236" mass="25613">MQKLLDYGPLLLSGAVTTVCLAVLSLLLATLLGGWGARAKLIRPQGDALNKGLIRLQARIATIYTTLARGIPDLVLMLILYFGGQRLLNWATGVAGLETLEFSKFLAGTLSIGLLYGAYLTETFRGAWMAVARGQGEAAEALGLRGLRAFWLVLFPQFVRHALPGYGNVWQVLVKSTAVVSVIGLEDLVGLANDVGKSQRDPFLFMLVVIVVYLAITSVSGWGFAWAERRYSRGLR</sequence>
<dbReference type="SUPFAM" id="SSF161098">
    <property type="entry name" value="MetI-like"/>
    <property type="match status" value="1"/>
</dbReference>
<keyword evidence="2 5" id="KW-0812">Transmembrane</keyword>
<comment type="similarity">
    <text evidence="5">Belongs to the binding-protein-dependent transport system permease family.</text>
</comment>
<reference evidence="7 8" key="1">
    <citation type="submission" date="2019-06" db="EMBL/GenBank/DDBJ databases">
        <title>Genome sequence of Rhodobacteraceae bacterium D4M1.</title>
        <authorList>
            <person name="Cao J."/>
        </authorList>
    </citation>
    <scope>NUCLEOTIDE SEQUENCE [LARGE SCALE GENOMIC DNA]</scope>
    <source>
        <strain evidence="7 8">D4M1</strain>
    </source>
</reference>
<dbReference type="GO" id="GO:0005886">
    <property type="term" value="C:plasma membrane"/>
    <property type="evidence" value="ECO:0007669"/>
    <property type="project" value="UniProtKB-SubCell"/>
</dbReference>
<dbReference type="KEGG" id="ppru:FDP22_15710"/>
<evidence type="ECO:0000259" key="6">
    <source>
        <dbReference type="PROSITE" id="PS50928"/>
    </source>
</evidence>
<protein>
    <submittedName>
        <fullName evidence="7">ABC transporter permease subunit</fullName>
    </submittedName>
</protein>
<feature type="transmembrane region" description="Helical" evidence="5">
    <location>
        <begin position="203"/>
        <end position="227"/>
    </location>
</feature>
<name>A0A5B8FZJ7_9RHOB</name>
<feature type="transmembrane region" description="Helical" evidence="5">
    <location>
        <begin position="12"/>
        <end position="37"/>
    </location>
</feature>
<proteinExistence type="inferred from homology"/>
<dbReference type="RefSeq" id="WP_138575099.1">
    <property type="nucleotide sequence ID" value="NZ_CP040818.1"/>
</dbReference>
<comment type="subcellular location">
    <subcellularLocation>
        <location evidence="1 5">Cell membrane</location>
        <topology evidence="1 5">Multi-pass membrane protein</topology>
    </subcellularLocation>
</comment>
<evidence type="ECO:0000313" key="8">
    <source>
        <dbReference type="Proteomes" id="UP000305888"/>
    </source>
</evidence>
<dbReference type="InterPro" id="IPR051613">
    <property type="entry name" value="ABC_transp_permease_HisMQ"/>
</dbReference>
<evidence type="ECO:0000256" key="3">
    <source>
        <dbReference type="ARBA" id="ARBA00022989"/>
    </source>
</evidence>
<dbReference type="InterPro" id="IPR035906">
    <property type="entry name" value="MetI-like_sf"/>
</dbReference>
<dbReference type="PANTHER" id="PTHR30133">
    <property type="entry name" value="CATIONIC AMINO ACID TRANSPORTER, MEMBRANE COMPONENT"/>
    <property type="match status" value="1"/>
</dbReference>
<evidence type="ECO:0000256" key="5">
    <source>
        <dbReference type="RuleBase" id="RU363032"/>
    </source>
</evidence>
<keyword evidence="8" id="KW-1185">Reference proteome</keyword>
<dbReference type="OrthoDB" id="9815029at2"/>
<dbReference type="CDD" id="cd06261">
    <property type="entry name" value="TM_PBP2"/>
    <property type="match status" value="1"/>
</dbReference>